<feature type="signal peptide" evidence="1">
    <location>
        <begin position="1"/>
        <end position="19"/>
    </location>
</feature>
<evidence type="ECO:0000313" key="3">
    <source>
        <dbReference type="Proteomes" id="UP000753961"/>
    </source>
</evidence>
<comment type="caution">
    <text evidence="2">The sequence shown here is derived from an EMBL/GenBank/DDBJ whole genome shotgun (WGS) entry which is preliminary data.</text>
</comment>
<evidence type="ECO:0000313" key="2">
    <source>
        <dbReference type="EMBL" id="MBY5957416.1"/>
    </source>
</evidence>
<feature type="chain" id="PRO_5037237372" evidence="1">
    <location>
        <begin position="20"/>
        <end position="664"/>
    </location>
</feature>
<keyword evidence="1" id="KW-0732">Signal</keyword>
<dbReference type="Proteomes" id="UP000753961">
    <property type="component" value="Unassembled WGS sequence"/>
</dbReference>
<proteinExistence type="predicted"/>
<reference evidence="2" key="1">
    <citation type="submission" date="2021-06" db="EMBL/GenBank/DDBJ databases">
        <title>44 bacteria genomes isolated from Dapeng, Shenzhen.</title>
        <authorList>
            <person name="Zheng W."/>
            <person name="Yu S."/>
            <person name="Huang Y."/>
        </authorList>
    </citation>
    <scope>NUCLEOTIDE SEQUENCE</scope>
    <source>
        <strain evidence="2">DP5N28-2</strain>
    </source>
</reference>
<dbReference type="InterPro" id="IPR013783">
    <property type="entry name" value="Ig-like_fold"/>
</dbReference>
<organism evidence="2 3">
    <name type="scientific">Membranihabitans marinus</name>
    <dbReference type="NCBI Taxonomy" id="1227546"/>
    <lineage>
        <taxon>Bacteria</taxon>
        <taxon>Pseudomonadati</taxon>
        <taxon>Bacteroidota</taxon>
        <taxon>Saprospiria</taxon>
        <taxon>Saprospirales</taxon>
        <taxon>Saprospiraceae</taxon>
        <taxon>Membranihabitans</taxon>
    </lineage>
</organism>
<dbReference type="NCBIfam" id="TIGR04183">
    <property type="entry name" value="Por_Secre_tail"/>
    <property type="match status" value="1"/>
</dbReference>
<gene>
    <name evidence="2" type="ORF">KUV50_04660</name>
</gene>
<sequence length="664" mass="74088">MSAKICFFALFFTATFVHAQMPDSTAISYTVDTIASPTCYQSADGAILLKDIVIPGTIDRYEWSDSSTSKDLIYVNGGHYQLTVFNTDGAAFKTKEFFIPEPGLLEIAPFISPPTQSDLNDGFIDLTINGGTAPFQMTMVFNQDTLEVITDSMHTLEQVDTGAYFFSVVDAHGCVDSTRFNVNARPCQLLVTALVDPSECESQTSGRIELIIEDAVEPYQVDWRDQNNQVVRNNLSAGTYHFTIRDRRRCSVSDSIVIINEDQVPPAALVRPRLIRHLDANGKATISPSDVLINARDNCHNDLSYEFDFDAFTCEDLGVNNINFYISDGVGNTTTKSIQVEVKDTHSIQLIYQDTVYTALCNGVAQYTPPMVRGNCANSTSGGIVKTTTREITTSGTYVDRYYYVIKPGDTLRAEVTVIVANSRVRSFLIIEEPQCSTGEDGSIAVALRNSATPVTYEWGDGSDQDYIYGIVNQKEYKVTVTEGKGCVFELSAYIEGPAPLEVEVNKVVENDGFIDIIPNITGGNSPLQYQWYREGKVISDNKNLLNVTDGKQYQLKVTDARGCVNQSLIVDRTMTSAYTQNFENKIQLFPNPVSSNSLYIRFTDDSQSYDRIRVINGQQQIIKEIDQLQDEIILSLESYPPGMYFIQFFRKDGIAFSKKFIRF</sequence>
<protein>
    <submittedName>
        <fullName evidence="2">T9SS type A sorting domain-containing protein</fullName>
    </submittedName>
</protein>
<dbReference type="EMBL" id="JAHVHU010000005">
    <property type="protein sequence ID" value="MBY5957416.1"/>
    <property type="molecule type" value="Genomic_DNA"/>
</dbReference>
<evidence type="ECO:0000256" key="1">
    <source>
        <dbReference type="SAM" id="SignalP"/>
    </source>
</evidence>
<name>A0A953LAA9_9BACT</name>
<dbReference type="InterPro" id="IPR026444">
    <property type="entry name" value="Secre_tail"/>
</dbReference>
<dbReference type="RefSeq" id="WP_222578938.1">
    <property type="nucleotide sequence ID" value="NZ_JAHVHU010000005.1"/>
</dbReference>
<dbReference type="AlphaFoldDB" id="A0A953LAA9"/>
<keyword evidence="3" id="KW-1185">Reference proteome</keyword>
<dbReference type="Gene3D" id="2.60.40.10">
    <property type="entry name" value="Immunoglobulins"/>
    <property type="match status" value="1"/>
</dbReference>
<accession>A0A953LAA9</accession>